<dbReference type="GO" id="GO:0003700">
    <property type="term" value="F:DNA-binding transcription factor activity"/>
    <property type="evidence" value="ECO:0007669"/>
    <property type="project" value="TreeGrafter"/>
</dbReference>
<dbReference type="CDD" id="cd06267">
    <property type="entry name" value="PBP1_LacI_sugar_binding-like"/>
    <property type="match status" value="1"/>
</dbReference>
<sequence>MNGVPSRSASSRTGVTRDDVARLAGVSAAAVSYVINGTKKLSPETEERVADAIRKLGYRPNRAARALRLGSAETLGIIVPDATNPFFAALTHEVEIAAGRRGYSMIAVNADELAAGYDAHRLEMLVSRGVDGVILCTSPSPDDAGVLEAAGVPYVTLNQPGTGTRRTSVGVDLREGARIAVEHLAQHGHRTIGLIAGLSSEGAREEREAGWRAAVQQLGAMPGALEWSPFTPAGGYEAGLRMVASGELPPALFVSSDQLAKGLLKAFHEHGVRVPEDVALVAFDGTEDAEYCWPPLTTVAQPVAAMAEAAIEALFDGEGAGATQVFAPVLVRRQSCGCPRDLPAQSG</sequence>
<keyword evidence="1" id="KW-0805">Transcription regulation</keyword>
<dbReference type="Pfam" id="PF00356">
    <property type="entry name" value="LacI"/>
    <property type="match status" value="1"/>
</dbReference>
<evidence type="ECO:0000259" key="4">
    <source>
        <dbReference type="PROSITE" id="PS50932"/>
    </source>
</evidence>
<dbReference type="SUPFAM" id="SSF47413">
    <property type="entry name" value="lambda repressor-like DNA-binding domains"/>
    <property type="match status" value="1"/>
</dbReference>
<protein>
    <submittedName>
        <fullName evidence="6">LacI family DNA-binding transcriptional regulator</fullName>
    </submittedName>
</protein>
<dbReference type="Gene3D" id="1.10.260.40">
    <property type="entry name" value="lambda repressor-like DNA-binding domains"/>
    <property type="match status" value="1"/>
</dbReference>
<dbReference type="EMBL" id="JAGFOA010000002">
    <property type="protein sequence ID" value="MBO3663174.1"/>
    <property type="molecule type" value="Genomic_DNA"/>
</dbReference>
<dbReference type="PROSITE" id="PS50932">
    <property type="entry name" value="HTH_LACI_2"/>
    <property type="match status" value="1"/>
</dbReference>
<keyword evidence="3" id="KW-0804">Transcription</keyword>
<dbReference type="PANTHER" id="PTHR30146">
    <property type="entry name" value="LACI-RELATED TRANSCRIPTIONAL REPRESSOR"/>
    <property type="match status" value="1"/>
</dbReference>
<dbReference type="Pfam" id="PF13377">
    <property type="entry name" value="Peripla_BP_3"/>
    <property type="match status" value="1"/>
</dbReference>
<evidence type="ECO:0000313" key="7">
    <source>
        <dbReference type="Proteomes" id="UP000680132"/>
    </source>
</evidence>
<dbReference type="Gene3D" id="3.40.50.2300">
    <property type="match status" value="2"/>
</dbReference>
<proteinExistence type="predicted"/>
<dbReference type="AlphaFoldDB" id="A0A939QI88"/>
<dbReference type="SMART" id="SM00354">
    <property type="entry name" value="HTH_LACI"/>
    <property type="match status" value="1"/>
</dbReference>
<accession>A0A939QI88</accession>
<feature type="domain" description="HTH cro/C1-type" evidence="5">
    <location>
        <begin position="14"/>
        <end position="59"/>
    </location>
</feature>
<comment type="caution">
    <text evidence="6">The sequence shown here is derived from an EMBL/GenBank/DDBJ whole genome shotgun (WGS) entry which is preliminary data.</text>
</comment>
<dbReference type="GO" id="GO:0000976">
    <property type="term" value="F:transcription cis-regulatory region binding"/>
    <property type="evidence" value="ECO:0007669"/>
    <property type="project" value="TreeGrafter"/>
</dbReference>
<reference evidence="6" key="1">
    <citation type="submission" date="2021-03" db="EMBL/GenBank/DDBJ databases">
        <title>Microbacterium sp. nov., a novel actinobacterium isolated from cow dung.</title>
        <authorList>
            <person name="Zhang L."/>
        </authorList>
    </citation>
    <scope>NUCLEOTIDE SEQUENCE</scope>
    <source>
        <strain evidence="6">NEAU-LLB</strain>
    </source>
</reference>
<evidence type="ECO:0000256" key="1">
    <source>
        <dbReference type="ARBA" id="ARBA00023015"/>
    </source>
</evidence>
<dbReference type="CDD" id="cd01392">
    <property type="entry name" value="HTH_LacI"/>
    <property type="match status" value="1"/>
</dbReference>
<dbReference type="PROSITE" id="PS50943">
    <property type="entry name" value="HTH_CROC1"/>
    <property type="match status" value="1"/>
</dbReference>
<evidence type="ECO:0000313" key="6">
    <source>
        <dbReference type="EMBL" id="MBO3663174.1"/>
    </source>
</evidence>
<dbReference type="InterPro" id="IPR028082">
    <property type="entry name" value="Peripla_BP_I"/>
</dbReference>
<dbReference type="PANTHER" id="PTHR30146:SF109">
    <property type="entry name" value="HTH-TYPE TRANSCRIPTIONAL REGULATOR GALS"/>
    <property type="match status" value="1"/>
</dbReference>
<evidence type="ECO:0000256" key="2">
    <source>
        <dbReference type="ARBA" id="ARBA00023125"/>
    </source>
</evidence>
<evidence type="ECO:0000256" key="3">
    <source>
        <dbReference type="ARBA" id="ARBA00023163"/>
    </source>
</evidence>
<name>A0A939QI88_9MICO</name>
<dbReference type="Proteomes" id="UP000680132">
    <property type="component" value="Unassembled WGS sequence"/>
</dbReference>
<dbReference type="InterPro" id="IPR010982">
    <property type="entry name" value="Lambda_DNA-bd_dom_sf"/>
</dbReference>
<dbReference type="InterPro" id="IPR001387">
    <property type="entry name" value="Cro/C1-type_HTH"/>
</dbReference>
<keyword evidence="7" id="KW-1185">Reference proteome</keyword>
<organism evidence="6 7">
    <name type="scientific">Microbacterium stercoris</name>
    <dbReference type="NCBI Taxonomy" id="2820289"/>
    <lineage>
        <taxon>Bacteria</taxon>
        <taxon>Bacillati</taxon>
        <taxon>Actinomycetota</taxon>
        <taxon>Actinomycetes</taxon>
        <taxon>Micrococcales</taxon>
        <taxon>Microbacteriaceae</taxon>
        <taxon>Microbacterium</taxon>
    </lineage>
</organism>
<dbReference type="SUPFAM" id="SSF53822">
    <property type="entry name" value="Periplasmic binding protein-like I"/>
    <property type="match status" value="1"/>
</dbReference>
<dbReference type="InterPro" id="IPR046335">
    <property type="entry name" value="LacI/GalR-like_sensor"/>
</dbReference>
<evidence type="ECO:0000259" key="5">
    <source>
        <dbReference type="PROSITE" id="PS50943"/>
    </source>
</evidence>
<gene>
    <name evidence="6" type="ORF">J5V96_06580</name>
</gene>
<feature type="domain" description="HTH lacI-type" evidence="4">
    <location>
        <begin position="15"/>
        <end position="69"/>
    </location>
</feature>
<dbReference type="InterPro" id="IPR000843">
    <property type="entry name" value="HTH_LacI"/>
</dbReference>
<dbReference type="RefSeq" id="WP_208501911.1">
    <property type="nucleotide sequence ID" value="NZ_JAGFOA010000002.1"/>
</dbReference>
<keyword evidence="2 6" id="KW-0238">DNA-binding</keyword>